<feature type="region of interest" description="Disordered" evidence="1">
    <location>
        <begin position="115"/>
        <end position="143"/>
    </location>
</feature>
<comment type="caution">
    <text evidence="2">The sequence shown here is derived from an EMBL/GenBank/DDBJ whole genome shotgun (WGS) entry which is preliminary data.</text>
</comment>
<evidence type="ECO:0000313" key="2">
    <source>
        <dbReference type="EMBL" id="OJA20404.1"/>
    </source>
</evidence>
<dbReference type="Proteomes" id="UP000183567">
    <property type="component" value="Unassembled WGS sequence"/>
</dbReference>
<proteinExistence type="predicted"/>
<dbReference type="STRING" id="180088.A0A1J8R944"/>
<organism evidence="2 3">
    <name type="scientific">Rhizopogon vesiculosus</name>
    <dbReference type="NCBI Taxonomy" id="180088"/>
    <lineage>
        <taxon>Eukaryota</taxon>
        <taxon>Fungi</taxon>
        <taxon>Dikarya</taxon>
        <taxon>Basidiomycota</taxon>
        <taxon>Agaricomycotina</taxon>
        <taxon>Agaricomycetes</taxon>
        <taxon>Agaricomycetidae</taxon>
        <taxon>Boletales</taxon>
        <taxon>Suillineae</taxon>
        <taxon>Rhizopogonaceae</taxon>
        <taxon>Rhizopogon</taxon>
    </lineage>
</organism>
<dbReference type="AlphaFoldDB" id="A0A1J8R944"/>
<evidence type="ECO:0000313" key="3">
    <source>
        <dbReference type="Proteomes" id="UP000183567"/>
    </source>
</evidence>
<sequence>MSLSDIQGVEGPFKGKSREDASMMDEEMAFNLQAEDLTTFVAALQDHRFTRTLDEALQTDIATLSALSIIHQGEQDDHLAALALQRGEELPSPTHSQQLLQLTKVPEFGSATTSNNDITSLLVEPDSYETDNRSGPSRLPYRGRQLAAPEETLSRLATAFIHWLIPYIVSSQGGLHYML</sequence>
<protein>
    <submittedName>
        <fullName evidence="2">Uncharacterized protein</fullName>
    </submittedName>
</protein>
<evidence type="ECO:0000256" key="1">
    <source>
        <dbReference type="SAM" id="MobiDB-lite"/>
    </source>
</evidence>
<name>A0A1J8R944_9AGAM</name>
<accession>A0A1J8R944</accession>
<gene>
    <name evidence="2" type="ORF">AZE42_05358</name>
</gene>
<reference evidence="2 3" key="1">
    <citation type="submission" date="2016-03" db="EMBL/GenBank/DDBJ databases">
        <title>Comparative genomics of the ectomycorrhizal sister species Rhizopogon vinicolor and Rhizopogon vesiculosus (Basidiomycota: Boletales) reveals a divergence of the mating type B locus.</title>
        <authorList>
            <person name="Mujic A.B."/>
            <person name="Kuo A."/>
            <person name="Tritt A."/>
            <person name="Lipzen A."/>
            <person name="Chen C."/>
            <person name="Johnson J."/>
            <person name="Sharma A."/>
            <person name="Barry K."/>
            <person name="Grigoriev I.V."/>
            <person name="Spatafora J.W."/>
        </authorList>
    </citation>
    <scope>NUCLEOTIDE SEQUENCE [LARGE SCALE GENOMIC DNA]</scope>
    <source>
        <strain evidence="2 3">AM-OR11-056</strain>
    </source>
</reference>
<dbReference type="EMBL" id="LVVM01000563">
    <property type="protein sequence ID" value="OJA20404.1"/>
    <property type="molecule type" value="Genomic_DNA"/>
</dbReference>
<feature type="region of interest" description="Disordered" evidence="1">
    <location>
        <begin position="1"/>
        <end position="20"/>
    </location>
</feature>
<dbReference type="OrthoDB" id="9977870at2759"/>
<keyword evidence="3" id="KW-1185">Reference proteome</keyword>